<evidence type="ECO:0000313" key="3">
    <source>
        <dbReference type="Proteomes" id="UP000190774"/>
    </source>
</evidence>
<evidence type="ECO:0000313" key="2">
    <source>
        <dbReference type="EMBL" id="SKB02183.1"/>
    </source>
</evidence>
<dbReference type="RefSeq" id="WP_176159502.1">
    <property type="nucleotide sequence ID" value="NZ_FUYE01000013.1"/>
</dbReference>
<evidence type="ECO:0000256" key="1">
    <source>
        <dbReference type="SAM" id="SignalP"/>
    </source>
</evidence>
<evidence type="ECO:0008006" key="4">
    <source>
        <dbReference type="Google" id="ProtNLM"/>
    </source>
</evidence>
<keyword evidence="1" id="KW-0732">Signal</keyword>
<name>A0A1T4YKG5_9BACT</name>
<gene>
    <name evidence="2" type="ORF">SAMN02745166_03568</name>
</gene>
<protein>
    <recommendedName>
        <fullName evidence="4">HEAT repeat domain-containing protein</fullName>
    </recommendedName>
</protein>
<reference evidence="3" key="1">
    <citation type="submission" date="2017-02" db="EMBL/GenBank/DDBJ databases">
        <authorList>
            <person name="Varghese N."/>
            <person name="Submissions S."/>
        </authorList>
    </citation>
    <scope>NUCLEOTIDE SEQUENCE [LARGE SCALE GENOMIC DNA]</scope>
    <source>
        <strain evidence="3">ATCC 700200</strain>
    </source>
</reference>
<dbReference type="AlphaFoldDB" id="A0A1T4YKG5"/>
<dbReference type="EMBL" id="FUYE01000013">
    <property type="protein sequence ID" value="SKB02183.1"/>
    <property type="molecule type" value="Genomic_DNA"/>
</dbReference>
<accession>A0A1T4YKG5</accession>
<dbReference type="STRING" id="48467.SAMN02745166_03568"/>
<feature type="signal peptide" evidence="1">
    <location>
        <begin position="1"/>
        <end position="23"/>
    </location>
</feature>
<sequence length="550" mass="62549">MINRMLMLGVVVIMLLSSRQVQATSWVVPTWEQLAQEADFIGVVECVTAGGIVARYRVEESLKGMAVGTEFLMEEFSDSMGNHYPVRLCGERMLVMAAKIKAPMERNSSDLFWTIPADYFALFFGTWELEYLPALKASFGDSVTSVKEAEEVIQKFLEASENEKERQTILSILRSDHRRFLHFVEGTRSNENGRLWEDLEISEEDIAKTAARLQTLQKHTDAKALIRQMLEMAPHEKVLGLWGALERGGVQVALDECKKQNTDAWSEDSVIQLNNVCHAIFKRLNRENQSEEVVAQEKVNKVRPNEDELLKYRQRVSELGSDDSRLGGNPFVIVDPESSKAWNAAVENLVAYDPDFLVAMLIAWPRSDDAAACKHVLIRLCFAAQGDRAELFMRLQEARDPLIQVMAAIYLCFENQDEGLKRLRQHSQLPGVAGAWAALTLARRGEKGAMPRVLEVFAPLDEGAKNLIFDPDQLRFILQQRLLVLLSNSAKNSNVPRFFFENYTTFYPEFGEGGVRERQLKALKKWWAEHADAIELHDPWRGVLEQEKKD</sequence>
<dbReference type="Proteomes" id="UP000190774">
    <property type="component" value="Unassembled WGS sequence"/>
</dbReference>
<keyword evidence="3" id="KW-1185">Reference proteome</keyword>
<proteinExistence type="predicted"/>
<feature type="chain" id="PRO_5011961928" description="HEAT repeat domain-containing protein" evidence="1">
    <location>
        <begin position="24"/>
        <end position="550"/>
    </location>
</feature>
<organism evidence="2 3">
    <name type="scientific">Prosthecobacter debontii</name>
    <dbReference type="NCBI Taxonomy" id="48467"/>
    <lineage>
        <taxon>Bacteria</taxon>
        <taxon>Pseudomonadati</taxon>
        <taxon>Verrucomicrobiota</taxon>
        <taxon>Verrucomicrobiia</taxon>
        <taxon>Verrucomicrobiales</taxon>
        <taxon>Verrucomicrobiaceae</taxon>
        <taxon>Prosthecobacter</taxon>
    </lineage>
</organism>